<dbReference type="Pfam" id="PF14559">
    <property type="entry name" value="TPR_19"/>
    <property type="match status" value="1"/>
</dbReference>
<name>B3QWQ4_CHLT3</name>
<keyword evidence="3" id="KW-1185">Reference proteome</keyword>
<evidence type="ECO:0000313" key="3">
    <source>
        <dbReference type="Proteomes" id="UP000001208"/>
    </source>
</evidence>
<dbReference type="PROSITE" id="PS50005">
    <property type="entry name" value="TPR"/>
    <property type="match status" value="1"/>
</dbReference>
<keyword evidence="1" id="KW-0802">TPR repeat</keyword>
<evidence type="ECO:0000256" key="1">
    <source>
        <dbReference type="PROSITE-ProRule" id="PRU00339"/>
    </source>
</evidence>
<dbReference type="eggNOG" id="COG3063">
    <property type="taxonomic scope" value="Bacteria"/>
</dbReference>
<dbReference type="SUPFAM" id="SSF48452">
    <property type="entry name" value="TPR-like"/>
    <property type="match status" value="1"/>
</dbReference>
<dbReference type="OrthoDB" id="1524733at2"/>
<feature type="repeat" description="TPR" evidence="1">
    <location>
        <begin position="58"/>
        <end position="91"/>
    </location>
</feature>
<dbReference type="KEGG" id="cts:Ctha_0800"/>
<proteinExistence type="predicted"/>
<dbReference type="EMBL" id="CP001100">
    <property type="protein sequence ID" value="ACF13268.1"/>
    <property type="molecule type" value="Genomic_DNA"/>
</dbReference>
<dbReference type="HOGENOM" id="CLU_146069_0_1_10"/>
<evidence type="ECO:0000313" key="2">
    <source>
        <dbReference type="EMBL" id="ACF13268.1"/>
    </source>
</evidence>
<dbReference type="STRING" id="517418.Ctha_0800"/>
<dbReference type="Proteomes" id="UP000001208">
    <property type="component" value="Chromosome"/>
</dbReference>
<sequence length="111" mass="12585">MSDIARNNRIKTLTTFLELDPKDSFSRYALALEYINAEEVALAVKEFETLLEHDPEYSATYYQLAKAYVALGKIEEAKKTYQKGIDLTARLGDTHANQELREALLMLSSGH</sequence>
<gene>
    <name evidence="2" type="ordered locus">Ctha_0800</name>
</gene>
<dbReference type="RefSeq" id="WP_012499352.1">
    <property type="nucleotide sequence ID" value="NC_011026.1"/>
</dbReference>
<dbReference type="InterPro" id="IPR019734">
    <property type="entry name" value="TPR_rpt"/>
</dbReference>
<organism evidence="2 3">
    <name type="scientific">Chloroherpeton thalassium (strain ATCC 35110 / GB-78)</name>
    <dbReference type="NCBI Taxonomy" id="517418"/>
    <lineage>
        <taxon>Bacteria</taxon>
        <taxon>Pseudomonadati</taxon>
        <taxon>Chlorobiota</taxon>
        <taxon>Chlorobiia</taxon>
        <taxon>Chlorobiales</taxon>
        <taxon>Chloroherpetonaceae</taxon>
        <taxon>Chloroherpeton</taxon>
    </lineage>
</organism>
<dbReference type="Gene3D" id="1.25.40.10">
    <property type="entry name" value="Tetratricopeptide repeat domain"/>
    <property type="match status" value="1"/>
</dbReference>
<reference evidence="2 3" key="1">
    <citation type="submission" date="2008-06" db="EMBL/GenBank/DDBJ databases">
        <title>Complete sequence of Chloroherpeton thalassium ATCC 35110.</title>
        <authorList>
            <consortium name="US DOE Joint Genome Institute"/>
            <person name="Lucas S."/>
            <person name="Copeland A."/>
            <person name="Lapidus A."/>
            <person name="Glavina del Rio T."/>
            <person name="Dalin E."/>
            <person name="Tice H."/>
            <person name="Bruce D."/>
            <person name="Goodwin L."/>
            <person name="Pitluck S."/>
            <person name="Schmutz J."/>
            <person name="Larimer F."/>
            <person name="Land M."/>
            <person name="Hauser L."/>
            <person name="Kyrpides N."/>
            <person name="Mikhailova N."/>
            <person name="Liu Z."/>
            <person name="Li T."/>
            <person name="Zhao F."/>
            <person name="Overmann J."/>
            <person name="Bryant D.A."/>
            <person name="Richardson P."/>
        </authorList>
    </citation>
    <scope>NUCLEOTIDE SEQUENCE [LARGE SCALE GENOMIC DNA]</scope>
    <source>
        <strain evidence="3">ATCC 35110 / GB-78</strain>
    </source>
</reference>
<dbReference type="SMART" id="SM00028">
    <property type="entry name" value="TPR"/>
    <property type="match status" value="2"/>
</dbReference>
<protein>
    <submittedName>
        <fullName evidence="2">Tetratricopeptide TPR_2 repeat protein</fullName>
    </submittedName>
</protein>
<accession>B3QWQ4</accession>
<dbReference type="InterPro" id="IPR011990">
    <property type="entry name" value="TPR-like_helical_dom_sf"/>
</dbReference>
<dbReference type="AlphaFoldDB" id="B3QWQ4"/>